<evidence type="ECO:0000256" key="3">
    <source>
        <dbReference type="ARBA" id="ARBA00022452"/>
    </source>
</evidence>
<comment type="caution">
    <text evidence="11">The sequence shown here is derived from an EMBL/GenBank/DDBJ whole genome shotgun (WGS) entry which is preliminary data.</text>
</comment>
<proteinExistence type="inferred from homology"/>
<dbReference type="Pfam" id="PF13715">
    <property type="entry name" value="CarbopepD_reg_2"/>
    <property type="match status" value="1"/>
</dbReference>
<dbReference type="AlphaFoldDB" id="A0A2S7IQU8"/>
<reference evidence="12" key="1">
    <citation type="submission" date="2018-02" db="EMBL/GenBank/DDBJ databases">
        <title>Genome sequencing of Solimonas sp. HR-BB.</title>
        <authorList>
            <person name="Lee Y."/>
            <person name="Jeon C.O."/>
        </authorList>
    </citation>
    <scope>NUCLEOTIDE SEQUENCE [LARGE SCALE GENOMIC DNA]</scope>
    <source>
        <strain evidence="12">HR-U</strain>
    </source>
</reference>
<evidence type="ECO:0000256" key="2">
    <source>
        <dbReference type="ARBA" id="ARBA00022448"/>
    </source>
</evidence>
<evidence type="ECO:0000256" key="6">
    <source>
        <dbReference type="ARBA" id="ARBA00023136"/>
    </source>
</evidence>
<dbReference type="Pfam" id="PF07715">
    <property type="entry name" value="Plug"/>
    <property type="match status" value="1"/>
</dbReference>
<name>A0A2S7IQU8_9BACT</name>
<dbReference type="SUPFAM" id="SSF49464">
    <property type="entry name" value="Carboxypeptidase regulatory domain-like"/>
    <property type="match status" value="1"/>
</dbReference>
<comment type="subcellular location">
    <subcellularLocation>
        <location evidence="1 8">Cell outer membrane</location>
        <topology evidence="1 8">Multi-pass membrane protein</topology>
    </subcellularLocation>
</comment>
<keyword evidence="4 8" id="KW-0812">Transmembrane</keyword>
<evidence type="ECO:0000256" key="8">
    <source>
        <dbReference type="PROSITE-ProRule" id="PRU01360"/>
    </source>
</evidence>
<dbReference type="EMBL" id="PTRA01000001">
    <property type="protein sequence ID" value="PQA60008.1"/>
    <property type="molecule type" value="Genomic_DNA"/>
</dbReference>
<dbReference type="GO" id="GO:0015344">
    <property type="term" value="F:siderophore uptake transmembrane transporter activity"/>
    <property type="evidence" value="ECO:0007669"/>
    <property type="project" value="TreeGrafter"/>
</dbReference>
<keyword evidence="6 8" id="KW-0472">Membrane</keyword>
<keyword evidence="7 8" id="KW-0998">Cell outer membrane</keyword>
<evidence type="ECO:0000313" key="11">
    <source>
        <dbReference type="EMBL" id="PQA60008.1"/>
    </source>
</evidence>
<protein>
    <submittedName>
        <fullName evidence="11">Energy transducer TonB</fullName>
    </submittedName>
</protein>
<dbReference type="GO" id="GO:0044718">
    <property type="term" value="P:siderophore transmembrane transport"/>
    <property type="evidence" value="ECO:0007669"/>
    <property type="project" value="TreeGrafter"/>
</dbReference>
<keyword evidence="3 8" id="KW-1134">Transmembrane beta strand</keyword>
<dbReference type="InterPro" id="IPR012910">
    <property type="entry name" value="Plug_dom"/>
</dbReference>
<dbReference type="PANTHER" id="PTHR30069">
    <property type="entry name" value="TONB-DEPENDENT OUTER MEMBRANE RECEPTOR"/>
    <property type="match status" value="1"/>
</dbReference>
<dbReference type="InterPro" id="IPR037066">
    <property type="entry name" value="Plug_dom_sf"/>
</dbReference>
<evidence type="ECO:0000256" key="7">
    <source>
        <dbReference type="ARBA" id="ARBA00023237"/>
    </source>
</evidence>
<dbReference type="SUPFAM" id="SSF56935">
    <property type="entry name" value="Porins"/>
    <property type="match status" value="1"/>
</dbReference>
<sequence length="783" mass="87734">MQASISTSFFLLFFLTLRSLAQTGPTVSGTVHSEDKLPLVGISIRVKGSSLGTTTDTTGAFQLRVNRTELLTITASGVGFLPQSKEVRAGQSVTFILKADSRTMNEVVVTGKTENQQVKEQAFAVNAIETRLFANTNVDMNQVLNRTTGVRVREQGGLGSDFNFSINGLSGKAVRFFIDGIPLEVMGSSLTLNTIPVNLAERIEVYKGVVPVSLGSDAMGGAVNLITNQQIRNYLDASYSYSSFNTHRAALTGQYIHPRTGLTLRANAFYNYSNNNYIMRGIEIWDADREVYVKKDLRRFHDTFQSAMGQLEVGVNNKKWADVFFVGASYNTSAQDIQTGTRQEVVYGAATRHGDAWNTSVRYRKNNFLVQGLDVNAFLSRSVDNYVVVDTAGYQYAWDGSRVKTNQAEIGYGRSLNRVIRPKTFGRVNASYALTDQHSINVNYTFDHVKNKMYNELVEEGDASPGILGKHLLGLAYQQNLLDQRWMTTYFGKYYGMSIAQDRALDTSGETSSVQDFIHRLGYGIASRFRISESIGVKASYERSYRLQEVGEMFGNGYTIIANLDLKPEASHNVNVGAFLNKRVQKHHFFAEASWFFRDASDFIYAVVYQSNRAVSRYANTSKVRVNGLEAEFRYDYDHLLSIMVNGSYQNAINTTKYAPGSTGTPEATYLNKIPNQPWAFGNADISIGKNNLLGKNTRLQLNWGAQYVHWFYLSWEAFGTKASLNRIPTQFIQNASLTYSRENGKYNISFESRNLANALAYDNFRLQKPGRAFGVKLRYFIQ</sequence>
<feature type="signal peptide" evidence="9">
    <location>
        <begin position="1"/>
        <end position="21"/>
    </location>
</feature>
<comment type="similarity">
    <text evidence="8">Belongs to the TonB-dependent receptor family.</text>
</comment>
<evidence type="ECO:0000256" key="4">
    <source>
        <dbReference type="ARBA" id="ARBA00022692"/>
    </source>
</evidence>
<evidence type="ECO:0000313" key="12">
    <source>
        <dbReference type="Proteomes" id="UP000239590"/>
    </source>
</evidence>
<evidence type="ECO:0000259" key="10">
    <source>
        <dbReference type="Pfam" id="PF07715"/>
    </source>
</evidence>
<keyword evidence="5 9" id="KW-0732">Signal</keyword>
<keyword evidence="2 8" id="KW-0813">Transport</keyword>
<dbReference type="PROSITE" id="PS52016">
    <property type="entry name" value="TONB_DEPENDENT_REC_3"/>
    <property type="match status" value="1"/>
</dbReference>
<dbReference type="InterPro" id="IPR008969">
    <property type="entry name" value="CarboxyPept-like_regulatory"/>
</dbReference>
<dbReference type="RefSeq" id="WP_104711924.1">
    <property type="nucleotide sequence ID" value="NZ_PTRA01000001.1"/>
</dbReference>
<keyword evidence="12" id="KW-1185">Reference proteome</keyword>
<accession>A0A2S7IQU8</accession>
<dbReference type="Gene3D" id="2.60.40.1120">
    <property type="entry name" value="Carboxypeptidase-like, regulatory domain"/>
    <property type="match status" value="1"/>
</dbReference>
<dbReference type="OrthoDB" id="9812892at2"/>
<feature type="chain" id="PRO_5015764385" evidence="9">
    <location>
        <begin position="22"/>
        <end position="783"/>
    </location>
</feature>
<dbReference type="PANTHER" id="PTHR30069:SF29">
    <property type="entry name" value="HEMOGLOBIN AND HEMOGLOBIN-HAPTOGLOBIN-BINDING PROTEIN 1-RELATED"/>
    <property type="match status" value="1"/>
</dbReference>
<dbReference type="InterPro" id="IPR039426">
    <property type="entry name" value="TonB-dep_rcpt-like"/>
</dbReference>
<gene>
    <name evidence="11" type="ORF">C5O19_10405</name>
</gene>
<evidence type="ECO:0000256" key="5">
    <source>
        <dbReference type="ARBA" id="ARBA00022729"/>
    </source>
</evidence>
<dbReference type="Gene3D" id="2.170.130.10">
    <property type="entry name" value="TonB-dependent receptor, plug domain"/>
    <property type="match status" value="1"/>
</dbReference>
<organism evidence="11 12">
    <name type="scientific">Siphonobacter curvatus</name>
    <dbReference type="NCBI Taxonomy" id="2094562"/>
    <lineage>
        <taxon>Bacteria</taxon>
        <taxon>Pseudomonadati</taxon>
        <taxon>Bacteroidota</taxon>
        <taxon>Cytophagia</taxon>
        <taxon>Cytophagales</taxon>
        <taxon>Cytophagaceae</taxon>
        <taxon>Siphonobacter</taxon>
    </lineage>
</organism>
<evidence type="ECO:0000256" key="1">
    <source>
        <dbReference type="ARBA" id="ARBA00004571"/>
    </source>
</evidence>
<dbReference type="Proteomes" id="UP000239590">
    <property type="component" value="Unassembled WGS sequence"/>
</dbReference>
<dbReference type="InterPro" id="IPR036942">
    <property type="entry name" value="Beta-barrel_TonB_sf"/>
</dbReference>
<dbReference type="Gene3D" id="2.40.170.20">
    <property type="entry name" value="TonB-dependent receptor, beta-barrel domain"/>
    <property type="match status" value="1"/>
</dbReference>
<dbReference type="GO" id="GO:0009279">
    <property type="term" value="C:cell outer membrane"/>
    <property type="evidence" value="ECO:0007669"/>
    <property type="project" value="UniProtKB-SubCell"/>
</dbReference>
<evidence type="ECO:0000256" key="9">
    <source>
        <dbReference type="SAM" id="SignalP"/>
    </source>
</evidence>
<feature type="domain" description="TonB-dependent receptor plug" evidence="10">
    <location>
        <begin position="119"/>
        <end position="222"/>
    </location>
</feature>